<gene>
    <name evidence="2" type="ORF">SAMN02745174_00277</name>
</gene>
<dbReference type="EMBL" id="FUWX01000004">
    <property type="protein sequence ID" value="SJZ36940.1"/>
    <property type="molecule type" value="Genomic_DNA"/>
</dbReference>
<protein>
    <submittedName>
        <fullName evidence="2">Major membrane immunogen, membrane-anchored lipoprotein</fullName>
    </submittedName>
</protein>
<keyword evidence="1" id="KW-0732">Signal</keyword>
<dbReference type="RefSeq" id="WP_078692818.1">
    <property type="nucleotide sequence ID" value="NZ_FUWX01000004.1"/>
</dbReference>
<sequence>MKKILLCSLLLSSIALGAQLKDGKYTVRTDKSIWFWYPYTAMVVKNGEIVSTYHDRIKLDGRKASEDESYNKNMYKKVKINPEMYSKLIPEDFFKNGKDLNKMDGISGATDSLNHFKSQMKFLIEKSETEGPGNYIMKKSEL</sequence>
<name>A0A1T4K3A3_9FUSO</name>
<feature type="chain" id="PRO_5013250452" evidence="1">
    <location>
        <begin position="18"/>
        <end position="142"/>
    </location>
</feature>
<proteinExistence type="predicted"/>
<evidence type="ECO:0000256" key="1">
    <source>
        <dbReference type="SAM" id="SignalP"/>
    </source>
</evidence>
<evidence type="ECO:0000313" key="2">
    <source>
        <dbReference type="EMBL" id="SJZ36940.1"/>
    </source>
</evidence>
<keyword evidence="2" id="KW-0449">Lipoprotein</keyword>
<dbReference type="Gene3D" id="3.90.1010.20">
    <property type="match status" value="1"/>
</dbReference>
<accession>A0A1T4K3A3</accession>
<dbReference type="OrthoDB" id="80864at2"/>
<dbReference type="STRING" id="180163.SAMN02745174_00277"/>
<evidence type="ECO:0000313" key="3">
    <source>
        <dbReference type="Proteomes" id="UP000191153"/>
    </source>
</evidence>
<keyword evidence="3" id="KW-1185">Reference proteome</keyword>
<reference evidence="2 3" key="1">
    <citation type="submission" date="2017-02" db="EMBL/GenBank/DDBJ databases">
        <authorList>
            <person name="Peterson S.W."/>
        </authorList>
    </citation>
    <scope>NUCLEOTIDE SEQUENCE [LARGE SCALE GENOMIC DNA]</scope>
    <source>
        <strain evidence="2 3">ATCC 700028</strain>
    </source>
</reference>
<dbReference type="Proteomes" id="UP000191153">
    <property type="component" value="Unassembled WGS sequence"/>
</dbReference>
<dbReference type="AlphaFoldDB" id="A0A1T4K3A3"/>
<feature type="signal peptide" evidence="1">
    <location>
        <begin position="1"/>
        <end position="17"/>
    </location>
</feature>
<organism evidence="2 3">
    <name type="scientific">Cetobacterium ceti</name>
    <dbReference type="NCBI Taxonomy" id="180163"/>
    <lineage>
        <taxon>Bacteria</taxon>
        <taxon>Fusobacteriati</taxon>
        <taxon>Fusobacteriota</taxon>
        <taxon>Fusobacteriia</taxon>
        <taxon>Fusobacteriales</taxon>
        <taxon>Fusobacteriaceae</taxon>
        <taxon>Cetobacterium</taxon>
    </lineage>
</organism>